<gene>
    <name evidence="1" type="ORF">g.103982</name>
</gene>
<dbReference type="AlphaFoldDB" id="A0A2S2QEA7"/>
<dbReference type="EMBL" id="GGMS01006647">
    <property type="protein sequence ID" value="MBY75850.1"/>
    <property type="molecule type" value="Transcribed_RNA"/>
</dbReference>
<protein>
    <submittedName>
        <fullName evidence="1">Uncharacterized protein</fullName>
    </submittedName>
</protein>
<evidence type="ECO:0000313" key="1">
    <source>
        <dbReference type="EMBL" id="MBY75850.1"/>
    </source>
</evidence>
<name>A0A2S2QEA7_9HEMI</name>
<organism evidence="1">
    <name type="scientific">Sipha flava</name>
    <name type="common">yellow sugarcane aphid</name>
    <dbReference type="NCBI Taxonomy" id="143950"/>
    <lineage>
        <taxon>Eukaryota</taxon>
        <taxon>Metazoa</taxon>
        <taxon>Ecdysozoa</taxon>
        <taxon>Arthropoda</taxon>
        <taxon>Hexapoda</taxon>
        <taxon>Insecta</taxon>
        <taxon>Pterygota</taxon>
        <taxon>Neoptera</taxon>
        <taxon>Paraneoptera</taxon>
        <taxon>Hemiptera</taxon>
        <taxon>Sternorrhyncha</taxon>
        <taxon>Aphidomorpha</taxon>
        <taxon>Aphidoidea</taxon>
        <taxon>Aphididae</taxon>
        <taxon>Sipha</taxon>
    </lineage>
</organism>
<accession>A0A2S2QEA7</accession>
<reference evidence="1" key="1">
    <citation type="submission" date="2018-04" db="EMBL/GenBank/DDBJ databases">
        <title>Transcriptome assembly of Sipha flava.</title>
        <authorList>
            <person name="Scully E.D."/>
            <person name="Geib S.M."/>
            <person name="Palmer N.A."/>
            <person name="Koch K."/>
            <person name="Bradshaw J."/>
            <person name="Heng-Moss T."/>
            <person name="Sarath G."/>
        </authorList>
    </citation>
    <scope>NUCLEOTIDE SEQUENCE</scope>
</reference>
<proteinExistence type="predicted"/>
<sequence>MSESHKSSVVALKDLIERCVNNIHAVPRALDAYRPSIDCMRRIIRELEEPVDILNSIQDPGPWTWLLIGKIFEKFDFLSQTVWLRYHGDLSEQEVENFSINLTDALDFWRILCDDYEARGIEKDVDIINEILGEGIDSDLLSRL</sequence>